<reference evidence="1 2" key="1">
    <citation type="journal article" date="2012" name="J. Bacteriol.">
        <title>Genome Sequence of Fibrella aestuarina BUZ 2T, a Filamentous Marine Bacterium.</title>
        <authorList>
            <person name="Filippini M."/>
            <person name="Qi W."/>
            <person name="Blom J."/>
            <person name="Goesmann A."/>
            <person name="Smits T.H."/>
            <person name="Bagheri H.C."/>
        </authorList>
    </citation>
    <scope>NUCLEOTIDE SEQUENCE [LARGE SCALE GENOMIC DNA]</scope>
    <source>
        <strain evidence="2">BUZ 2T</strain>
    </source>
</reference>
<gene>
    <name evidence="1" type="ORF">FAES_4266</name>
</gene>
<dbReference type="Proteomes" id="UP000011058">
    <property type="component" value="Chromosome"/>
</dbReference>
<dbReference type="eggNOG" id="COG3291">
    <property type="taxonomic scope" value="Bacteria"/>
</dbReference>
<evidence type="ECO:0008006" key="3">
    <source>
        <dbReference type="Google" id="ProtNLM"/>
    </source>
</evidence>
<evidence type="ECO:0000313" key="2">
    <source>
        <dbReference type="Proteomes" id="UP000011058"/>
    </source>
</evidence>
<dbReference type="HOGENOM" id="CLU_021635_0_0_10"/>
<organism evidence="1 2">
    <name type="scientific">Fibrella aestuarina BUZ 2</name>
    <dbReference type="NCBI Taxonomy" id="1166018"/>
    <lineage>
        <taxon>Bacteria</taxon>
        <taxon>Pseudomonadati</taxon>
        <taxon>Bacteroidota</taxon>
        <taxon>Cytophagia</taxon>
        <taxon>Cytophagales</taxon>
        <taxon>Spirosomataceae</taxon>
        <taxon>Fibrella</taxon>
    </lineage>
</organism>
<protein>
    <recommendedName>
        <fullName evidence="3">Gliding motility-associated C-terminal domain-containing protein</fullName>
    </recommendedName>
</protein>
<dbReference type="AlphaFoldDB" id="I0KDR3"/>
<dbReference type="OrthoDB" id="1490014at2"/>
<proteinExistence type="predicted"/>
<dbReference type="Pfam" id="PF13585">
    <property type="entry name" value="CHU_C"/>
    <property type="match status" value="1"/>
</dbReference>
<name>I0KDR3_9BACT</name>
<dbReference type="PATRIC" id="fig|1166018.3.peg.1223"/>
<evidence type="ECO:0000313" key="1">
    <source>
        <dbReference type="EMBL" id="CCH02266.1"/>
    </source>
</evidence>
<keyword evidence="2" id="KW-1185">Reference proteome</keyword>
<accession>I0KDR3</accession>
<dbReference type="EMBL" id="HE796683">
    <property type="protein sequence ID" value="CCH02266.1"/>
    <property type="molecule type" value="Genomic_DNA"/>
</dbReference>
<dbReference type="KEGG" id="fae:FAES_4266"/>
<sequence length="756" mass="82014">MPQLYMKALCRLLFFSVVSLLPLVGFATHIVGGEIELLYLGPNSAYSHRLNLNLYFDQNNGNPGAEDALMTLGIFRKRDNAQLASIDLPRLGSSQVAYSIPSCATAIQSTRLIRYGVDVTFRPESFNDPGGYYVSWERCCRNGTINNLLAPGDAGSVFYLEFPAVLQNNQTFANSSPVFNTVKGDYICLNRPFTFDFGARDADGDSLVYTMVTPFNGYSTAAVPYPARPTQPGLEGVFRAAPYPPVRWASGYSETNAIPGISPLKVDAKTGLLSVTADRVGLFVFSVEVVEYRKGVAIGRVRRDFQLRVIDCPRNDAPVLLMKAPGSKEYYKAGTVIQLTDTDKACLNLFLTDPNANQRITVTNGSGALSGLAITPGVVSSGNGRDTTSTQFCFDACALYNNGNPVTLRIQATDDGCPQGITTNLDVLVQVTSTPGVKPVASTDLRGSQTTISVGSSLTFNAFGKDPQNGAVSIQAVGRGFALGSAGMTFAPTSGTGTVQQPFRWNPTCSQASQSAYVVDFIAIKRACNVERRDTTTVRLTAQGPASQPPTIRTSLPSRVVELTVVPNDTSSGAVRFTVFGNDPDKTDSLRLTGAGRGFSLTQAGMVFTNRNGRPELQSPFSWQATCAVLQGRREATFTLDFANTDGSCQAKNTDTTSVVLKLKTPEVNYSDLKVPNTFTPNNDGKNDYFGLMNVPVENCYEKFERVDVYNRWGVQVFTSTDKAFRWYGPDFPVGLYYYTVTFGRQTVKGTLMLVK</sequence>
<dbReference type="STRING" id="1166018.FAES_4266"/>
<dbReference type="RefSeq" id="WP_015333365.1">
    <property type="nucleotide sequence ID" value="NC_020054.1"/>
</dbReference>